<dbReference type="SFLD" id="SFLDG01135">
    <property type="entry name" value="C1.5.6:_HAD__Beta-PGM__Phospha"/>
    <property type="match status" value="1"/>
</dbReference>
<dbReference type="Gene3D" id="1.10.150.240">
    <property type="entry name" value="Putative phosphatase, domain 2"/>
    <property type="match status" value="1"/>
</dbReference>
<dbReference type="NCBIfam" id="TIGR01509">
    <property type="entry name" value="HAD-SF-IA-v3"/>
    <property type="match status" value="1"/>
</dbReference>
<dbReference type="GO" id="GO:0005829">
    <property type="term" value="C:cytosol"/>
    <property type="evidence" value="ECO:0007669"/>
    <property type="project" value="TreeGrafter"/>
</dbReference>
<dbReference type="GO" id="GO:0008967">
    <property type="term" value="F:phosphoglycolate phosphatase activity"/>
    <property type="evidence" value="ECO:0007669"/>
    <property type="project" value="TreeGrafter"/>
</dbReference>
<dbReference type="SFLD" id="SFLDS00003">
    <property type="entry name" value="Haloacid_Dehalogenase"/>
    <property type="match status" value="1"/>
</dbReference>
<evidence type="ECO:0000256" key="2">
    <source>
        <dbReference type="ARBA" id="ARBA00022842"/>
    </source>
</evidence>
<dbReference type="EMBL" id="AQPX01000005">
    <property type="protein sequence ID" value="EON74221.1"/>
    <property type="molecule type" value="Genomic_DNA"/>
</dbReference>
<dbReference type="CDD" id="cd02616">
    <property type="entry name" value="HAD_PPase"/>
    <property type="match status" value="1"/>
</dbReference>
<dbReference type="InterPro" id="IPR050155">
    <property type="entry name" value="HAD-like_hydrolase_sf"/>
</dbReference>
<dbReference type="PROSITE" id="PS01228">
    <property type="entry name" value="COF_1"/>
    <property type="match status" value="1"/>
</dbReference>
<dbReference type="AlphaFoldDB" id="R7ZJI7"/>
<dbReference type="eggNOG" id="COG0546">
    <property type="taxonomic scope" value="Bacteria"/>
</dbReference>
<comment type="caution">
    <text evidence="3">The sequence shown here is derived from an EMBL/GenBank/DDBJ whole genome shotgun (WGS) entry which is preliminary data.</text>
</comment>
<dbReference type="HOGENOM" id="CLU_045011_19_3_9"/>
<name>R7ZJI7_LYSSH</name>
<dbReference type="InterPro" id="IPR023214">
    <property type="entry name" value="HAD_sf"/>
</dbReference>
<sequence length="213" mass="23843">MVVKALLFDFDGTLLNTNDLIIQTFMYILEERFPGQYSPKDCLNFIGPSLKQTISDISPGEEDEMIAKYRAWNVLHHDELVTEYPDVVSTLEQLKSMGIKLAIVSSKRNDMIDRGLSVLGASHLFDERIGTDDVKNVKPDPEPVLLALERLGVSKEDAIMIGDNSHDVEAGHNAGVRCAGVAWSIKGADYLQQFKPEYMLQHMTDLFDIVKEG</sequence>
<dbReference type="Proteomes" id="UP000013911">
    <property type="component" value="Unassembled WGS sequence"/>
</dbReference>
<keyword evidence="2" id="KW-0460">Magnesium</keyword>
<dbReference type="NCBIfam" id="TIGR01549">
    <property type="entry name" value="HAD-SF-IA-v1"/>
    <property type="match status" value="1"/>
</dbReference>
<dbReference type="InterPro" id="IPR041492">
    <property type="entry name" value="HAD_2"/>
</dbReference>
<dbReference type="InterPro" id="IPR036412">
    <property type="entry name" value="HAD-like_sf"/>
</dbReference>
<dbReference type="PATRIC" id="fig|1285586.5.peg.403"/>
<dbReference type="SFLD" id="SFLDG01129">
    <property type="entry name" value="C1.5:_HAD__Beta-PGM__Phosphata"/>
    <property type="match status" value="1"/>
</dbReference>
<dbReference type="Gene3D" id="3.40.50.1000">
    <property type="entry name" value="HAD superfamily/HAD-like"/>
    <property type="match status" value="1"/>
</dbReference>
<dbReference type="GO" id="GO:0006281">
    <property type="term" value="P:DNA repair"/>
    <property type="evidence" value="ECO:0007669"/>
    <property type="project" value="TreeGrafter"/>
</dbReference>
<dbReference type="InterPro" id="IPR006439">
    <property type="entry name" value="HAD-SF_hydro_IA"/>
</dbReference>
<evidence type="ECO:0000256" key="1">
    <source>
        <dbReference type="ARBA" id="ARBA00022801"/>
    </source>
</evidence>
<dbReference type="NCBIfam" id="NF009804">
    <property type="entry name" value="PRK13288.1"/>
    <property type="match status" value="1"/>
</dbReference>
<dbReference type="RefSeq" id="WP_010857373.1">
    <property type="nucleotide sequence ID" value="NZ_KB933398.1"/>
</dbReference>
<dbReference type="PRINTS" id="PR00413">
    <property type="entry name" value="HADHALOGNASE"/>
</dbReference>
<dbReference type="PANTHER" id="PTHR43434:SF26">
    <property type="entry name" value="PYROPHOSPHATASE PPAX"/>
    <property type="match status" value="1"/>
</dbReference>
<evidence type="ECO:0000313" key="3">
    <source>
        <dbReference type="EMBL" id="EON74221.1"/>
    </source>
</evidence>
<dbReference type="FunFam" id="3.40.50.1000:FF:000022">
    <property type="entry name" value="Phosphoglycolate phosphatase"/>
    <property type="match status" value="1"/>
</dbReference>
<dbReference type="Pfam" id="PF13419">
    <property type="entry name" value="HAD_2"/>
    <property type="match status" value="1"/>
</dbReference>
<evidence type="ECO:0000313" key="4">
    <source>
        <dbReference type="Proteomes" id="UP000013911"/>
    </source>
</evidence>
<gene>
    <name evidence="3" type="ORF">H131_02028</name>
</gene>
<keyword evidence="1" id="KW-0378">Hydrolase</keyword>
<reference evidence="3 4" key="1">
    <citation type="submission" date="2013-04" db="EMBL/GenBank/DDBJ databases">
        <title>Draft genome of the heavy metal tolerant bacterium Lysinibacillus sphaericus strain OT4b.31.</title>
        <authorList>
            <person name="Pena-Montenegro T.D."/>
            <person name="Dussan J."/>
        </authorList>
    </citation>
    <scope>NUCLEOTIDE SEQUENCE [LARGE SCALE GENOMIC DNA]</scope>
    <source>
        <strain evidence="3 4">OT4b.31</strain>
    </source>
</reference>
<dbReference type="OrthoDB" id="9807630at2"/>
<organism evidence="3 4">
    <name type="scientific">Lysinibacillus sphaericus OT4b.31</name>
    <dbReference type="NCBI Taxonomy" id="1285586"/>
    <lineage>
        <taxon>Bacteria</taxon>
        <taxon>Bacillati</taxon>
        <taxon>Bacillota</taxon>
        <taxon>Bacilli</taxon>
        <taxon>Bacillales</taxon>
        <taxon>Bacillaceae</taxon>
        <taxon>Lysinibacillus</taxon>
    </lineage>
</organism>
<proteinExistence type="predicted"/>
<dbReference type="SUPFAM" id="SSF56784">
    <property type="entry name" value="HAD-like"/>
    <property type="match status" value="1"/>
</dbReference>
<dbReference type="PANTHER" id="PTHR43434">
    <property type="entry name" value="PHOSPHOGLYCOLATE PHOSPHATASE"/>
    <property type="match status" value="1"/>
</dbReference>
<dbReference type="InterPro" id="IPR023198">
    <property type="entry name" value="PGP-like_dom2"/>
</dbReference>
<accession>R7ZJI7</accession>
<protein>
    <submittedName>
        <fullName evidence="3">Pyrophosphatase ppaX</fullName>
    </submittedName>
</protein>